<dbReference type="PANTHER" id="PTHR11895:SF152">
    <property type="entry name" value="GLUTAMYL-TRNA(GLN) AMIDOTRANSFERASE, SUBUNIT A (AFU_ORTHOLOGUE AFUA_7G06800)"/>
    <property type="match status" value="1"/>
</dbReference>
<protein>
    <recommendedName>
        <fullName evidence="5">Amidase domain-containing protein</fullName>
    </recommendedName>
</protein>
<feature type="domain" description="Scytalone dehydratase-like protein Arp1 N-terminal" evidence="2">
    <location>
        <begin position="66"/>
        <end position="102"/>
    </location>
</feature>
<comment type="caution">
    <text evidence="3">The sequence shown here is derived from an EMBL/GenBank/DDBJ whole genome shotgun (WGS) entry which is preliminary data.</text>
</comment>
<feature type="domain" description="Amidase" evidence="1">
    <location>
        <begin position="194"/>
        <end position="373"/>
    </location>
</feature>
<dbReference type="PANTHER" id="PTHR11895">
    <property type="entry name" value="TRANSAMIDASE"/>
    <property type="match status" value="1"/>
</dbReference>
<evidence type="ECO:0000259" key="2">
    <source>
        <dbReference type="Pfam" id="PF26053"/>
    </source>
</evidence>
<dbReference type="InterPro" id="IPR000120">
    <property type="entry name" value="Amidase"/>
</dbReference>
<sequence>MALPRASLVSIGEVPYYVPASSRKIASSLTHIWSAPKSKEKIPSEFAPCTIFLCDDATPGSPSSLSSFLNKTLSLWLATDDVFSKDFLKHVYIVPSAPATLTVGDTDELDILFKEWGVTTAHLLDLADDGCPWMPGPYVNSGSVFHAVWRLFPDTNGAFMFPTVPTEQDPRRFVNPGTAGVPVPSRCYYPMPSPEKPLSGMRVAIKDNIDVAGVPTSVGSRAFSELYGTRDKNALCVERLLDAGAVIIGKAKTVQFASGEGARDWIDYQAPFNPRGDGYQDPECSSAGSATACSAYDWVDVALGTDTIGSIVGPAAHHGLFGLRPSLGSVPMSGIVPFSKRELDTVGPFTRSASLATKVMQVLTAAETTEPRRLEPRRWENIQLLYPADIFGSSPEYSAFAEPFIQHLEEFLDVKRVNIDIRGKFKEEKVAGGKSIDEFLSQTTARIQLFDCYRSCAPFLEEYKKKFNKTAFADPYIRFKWALGKKITQEQYDEAIAERDVLKERVLRKIIPQNARNEAQSILIMPNGKMEELYRYHYDGRTLEEEASLKQGYGFKDNFLAILSGLPFFNVPVGQIPYVSTVTERSEVIPGNIGLIGPKGSDVALLQLVEKFLDSIPGLRSCVRTGTKAFGDTI</sequence>
<organism evidence="3 4">
    <name type="scientific">Bionectria ochroleuca</name>
    <name type="common">Gliocladium roseum</name>
    <dbReference type="NCBI Taxonomy" id="29856"/>
    <lineage>
        <taxon>Eukaryota</taxon>
        <taxon>Fungi</taxon>
        <taxon>Dikarya</taxon>
        <taxon>Ascomycota</taxon>
        <taxon>Pezizomycotina</taxon>
        <taxon>Sordariomycetes</taxon>
        <taxon>Hypocreomycetidae</taxon>
        <taxon>Hypocreales</taxon>
        <taxon>Bionectriaceae</taxon>
        <taxon>Clonostachys</taxon>
    </lineage>
</organism>
<keyword evidence="4" id="KW-1185">Reference proteome</keyword>
<dbReference type="Pfam" id="PF26053">
    <property type="entry name" value="DUF8016"/>
    <property type="match status" value="1"/>
</dbReference>
<dbReference type="Gene3D" id="3.90.1300.10">
    <property type="entry name" value="Amidase signature (AS) domain"/>
    <property type="match status" value="1"/>
</dbReference>
<evidence type="ECO:0000313" key="4">
    <source>
        <dbReference type="Proteomes" id="UP000766486"/>
    </source>
</evidence>
<dbReference type="InterPro" id="IPR058329">
    <property type="entry name" value="Arp1_N"/>
</dbReference>
<dbReference type="Proteomes" id="UP000766486">
    <property type="component" value="Unassembled WGS sequence"/>
</dbReference>
<evidence type="ECO:0008006" key="5">
    <source>
        <dbReference type="Google" id="ProtNLM"/>
    </source>
</evidence>
<dbReference type="InterPro" id="IPR036928">
    <property type="entry name" value="AS_sf"/>
</dbReference>
<dbReference type="EMBL" id="CABFNS010000870">
    <property type="protein sequence ID" value="VUC33773.1"/>
    <property type="molecule type" value="Genomic_DNA"/>
</dbReference>
<proteinExistence type="predicted"/>
<reference evidence="3 4" key="1">
    <citation type="submission" date="2019-06" db="EMBL/GenBank/DDBJ databases">
        <authorList>
            <person name="Broberg M."/>
        </authorList>
    </citation>
    <scope>NUCLEOTIDE SEQUENCE [LARGE SCALE GENOMIC DNA]</scope>
</reference>
<evidence type="ECO:0000259" key="1">
    <source>
        <dbReference type="Pfam" id="PF01425"/>
    </source>
</evidence>
<name>A0ABY6URF0_BIOOC</name>
<dbReference type="InterPro" id="IPR023631">
    <property type="entry name" value="Amidase_dom"/>
</dbReference>
<dbReference type="Pfam" id="PF01425">
    <property type="entry name" value="Amidase"/>
    <property type="match status" value="1"/>
</dbReference>
<evidence type="ECO:0000313" key="3">
    <source>
        <dbReference type="EMBL" id="VUC33773.1"/>
    </source>
</evidence>
<gene>
    <name evidence="3" type="ORF">CLO192961_LOCUS360508</name>
</gene>
<dbReference type="SUPFAM" id="SSF75304">
    <property type="entry name" value="Amidase signature (AS) enzymes"/>
    <property type="match status" value="1"/>
</dbReference>
<accession>A0ABY6URF0</accession>